<reference evidence="1 2" key="1">
    <citation type="journal article" date="2020" name="ISME J.">
        <title>Uncovering the hidden diversity of litter-decomposition mechanisms in mushroom-forming fungi.</title>
        <authorList>
            <person name="Floudas D."/>
            <person name="Bentzer J."/>
            <person name="Ahren D."/>
            <person name="Johansson T."/>
            <person name="Persson P."/>
            <person name="Tunlid A."/>
        </authorList>
    </citation>
    <scope>NUCLEOTIDE SEQUENCE [LARGE SCALE GENOMIC DNA]</scope>
    <source>
        <strain evidence="1 2">CBS 146.42</strain>
    </source>
</reference>
<dbReference type="OrthoDB" id="3052647at2759"/>
<evidence type="ECO:0000313" key="1">
    <source>
        <dbReference type="EMBL" id="KAF5345410.1"/>
    </source>
</evidence>
<dbReference type="AlphaFoldDB" id="A0A8H5CP91"/>
<name>A0A8H5CP91_9AGAR</name>
<keyword evidence="2" id="KW-1185">Reference proteome</keyword>
<accession>A0A8H5CP91</accession>
<proteinExistence type="predicted"/>
<sequence>MAPDRWVVIDDTDPGLDYSGNWFPDTTGSHDNVGILGPPYLQTLHWTRTDGSVSFQFNGIFDSSSESTAKDLNIYAGTAIEVWGTNDVVNHDTNTVPTLQCFIDGASIDREVPSQFAENNLKLCGKSGLPDGSHNLQIQVKVLSSSQPFWLDQIRYIPSPKMPLDNKIIYIRNNDPAIQFDAQWRSLGGNASMTNTQGSVAQVTFVGK</sequence>
<evidence type="ECO:0000313" key="2">
    <source>
        <dbReference type="Proteomes" id="UP000559027"/>
    </source>
</evidence>
<protein>
    <submittedName>
        <fullName evidence="1">Uncharacterized protein</fullName>
    </submittedName>
</protein>
<dbReference type="EMBL" id="JAACJO010000046">
    <property type="protein sequence ID" value="KAF5345410.1"/>
    <property type="molecule type" value="Genomic_DNA"/>
</dbReference>
<gene>
    <name evidence="1" type="ORF">D9756_010991</name>
</gene>
<comment type="caution">
    <text evidence="1">The sequence shown here is derived from an EMBL/GenBank/DDBJ whole genome shotgun (WGS) entry which is preliminary data.</text>
</comment>
<dbReference type="Proteomes" id="UP000559027">
    <property type="component" value="Unassembled WGS sequence"/>
</dbReference>
<organism evidence="1 2">
    <name type="scientific">Leucocoprinus leucothites</name>
    <dbReference type="NCBI Taxonomy" id="201217"/>
    <lineage>
        <taxon>Eukaryota</taxon>
        <taxon>Fungi</taxon>
        <taxon>Dikarya</taxon>
        <taxon>Basidiomycota</taxon>
        <taxon>Agaricomycotina</taxon>
        <taxon>Agaricomycetes</taxon>
        <taxon>Agaricomycetidae</taxon>
        <taxon>Agaricales</taxon>
        <taxon>Agaricineae</taxon>
        <taxon>Agaricaceae</taxon>
        <taxon>Leucocoprinus</taxon>
    </lineage>
</organism>